<sequence length="121" mass="13797">MDAQFIEKLQETHVAAWNERNREKRDSLLKTIYAEDIKMYDPNSILHNLAEVSDLIGKLHTQDPDFLFSAAKPIDITQNGARLYGHIGTKEKPDMMSSMDFFIIENGKAAHLYVMLEPATS</sequence>
<reference evidence="2" key="1">
    <citation type="submission" date="2017-02" db="EMBL/GenBank/DDBJ databases">
        <authorList>
            <person name="Varghese N."/>
            <person name="Submissions S."/>
        </authorList>
    </citation>
    <scope>NUCLEOTIDE SEQUENCE [LARGE SCALE GENOMIC DNA]</scope>
    <source>
        <strain evidence="2">DSM 22270</strain>
    </source>
</reference>
<evidence type="ECO:0000313" key="1">
    <source>
        <dbReference type="EMBL" id="SKC14113.1"/>
    </source>
</evidence>
<organism evidence="1 2">
    <name type="scientific">Dyadobacter psychrophilus</name>
    <dbReference type="NCBI Taxonomy" id="651661"/>
    <lineage>
        <taxon>Bacteria</taxon>
        <taxon>Pseudomonadati</taxon>
        <taxon>Bacteroidota</taxon>
        <taxon>Cytophagia</taxon>
        <taxon>Cytophagales</taxon>
        <taxon>Spirosomataceae</taxon>
        <taxon>Dyadobacter</taxon>
    </lineage>
</organism>
<dbReference type="InterPro" id="IPR032710">
    <property type="entry name" value="NTF2-like_dom_sf"/>
</dbReference>
<evidence type="ECO:0000313" key="2">
    <source>
        <dbReference type="Proteomes" id="UP000190897"/>
    </source>
</evidence>
<dbReference type="Proteomes" id="UP000190897">
    <property type="component" value="Unassembled WGS sequence"/>
</dbReference>
<dbReference type="STRING" id="651661.SAMN05660293_04730"/>
<dbReference type="AlphaFoldDB" id="A0A1T5H073"/>
<accession>A0A1T5H073</accession>
<dbReference type="OrthoDB" id="2613830at2"/>
<gene>
    <name evidence="1" type="ORF">SAMN05660293_04730</name>
</gene>
<proteinExistence type="predicted"/>
<evidence type="ECO:0008006" key="3">
    <source>
        <dbReference type="Google" id="ProtNLM"/>
    </source>
</evidence>
<keyword evidence="2" id="KW-1185">Reference proteome</keyword>
<dbReference type="Gene3D" id="3.10.450.50">
    <property type="match status" value="1"/>
</dbReference>
<dbReference type="RefSeq" id="WP_082217173.1">
    <property type="nucleotide sequence ID" value="NZ_FUZA01000007.1"/>
</dbReference>
<name>A0A1T5H073_9BACT</name>
<dbReference type="EMBL" id="FUZA01000007">
    <property type="protein sequence ID" value="SKC14113.1"/>
    <property type="molecule type" value="Genomic_DNA"/>
</dbReference>
<dbReference type="SUPFAM" id="SSF54427">
    <property type="entry name" value="NTF2-like"/>
    <property type="match status" value="1"/>
</dbReference>
<protein>
    <recommendedName>
        <fullName evidence="3">SnoaL-like domain-containing protein</fullName>
    </recommendedName>
</protein>